<dbReference type="AlphaFoldDB" id="A0A2N9GFM6"/>
<evidence type="ECO:0000256" key="1">
    <source>
        <dbReference type="SAM" id="Phobius"/>
    </source>
</evidence>
<accession>A0A2N9GFM6</accession>
<organism evidence="2">
    <name type="scientific">Fagus sylvatica</name>
    <name type="common">Beechnut</name>
    <dbReference type="NCBI Taxonomy" id="28930"/>
    <lineage>
        <taxon>Eukaryota</taxon>
        <taxon>Viridiplantae</taxon>
        <taxon>Streptophyta</taxon>
        <taxon>Embryophyta</taxon>
        <taxon>Tracheophyta</taxon>
        <taxon>Spermatophyta</taxon>
        <taxon>Magnoliopsida</taxon>
        <taxon>eudicotyledons</taxon>
        <taxon>Gunneridae</taxon>
        <taxon>Pentapetalae</taxon>
        <taxon>rosids</taxon>
        <taxon>fabids</taxon>
        <taxon>Fagales</taxon>
        <taxon>Fagaceae</taxon>
        <taxon>Fagus</taxon>
    </lineage>
</organism>
<evidence type="ECO:0000313" key="2">
    <source>
        <dbReference type="EMBL" id="SPD01357.1"/>
    </source>
</evidence>
<dbReference type="PROSITE" id="PS51257">
    <property type="entry name" value="PROKAR_LIPOPROTEIN"/>
    <property type="match status" value="1"/>
</dbReference>
<proteinExistence type="predicted"/>
<name>A0A2N9GFM6_FAGSY</name>
<sequence length="96" mass="9929">MMKSDRSCWVGFAAGVGLGLGVGCWVGFAAGVGWVWPWVAGLGLPPAWVGFGRGLLGWVCRRRGLGLAVGCWVGFGRGWVVPERMVTGSAGGDGYG</sequence>
<keyword evidence="1" id="KW-1133">Transmembrane helix</keyword>
<keyword evidence="1" id="KW-0812">Transmembrane</keyword>
<reference evidence="2" key="1">
    <citation type="submission" date="2018-02" db="EMBL/GenBank/DDBJ databases">
        <authorList>
            <person name="Cohen D.B."/>
            <person name="Kent A.D."/>
        </authorList>
    </citation>
    <scope>NUCLEOTIDE SEQUENCE</scope>
</reference>
<keyword evidence="1" id="KW-0472">Membrane</keyword>
<protein>
    <submittedName>
        <fullName evidence="2">Uncharacterized protein</fullName>
    </submittedName>
</protein>
<feature type="transmembrane region" description="Helical" evidence="1">
    <location>
        <begin position="34"/>
        <end position="56"/>
    </location>
</feature>
<dbReference type="EMBL" id="OIVN01002190">
    <property type="protein sequence ID" value="SPD01357.1"/>
    <property type="molecule type" value="Genomic_DNA"/>
</dbReference>
<gene>
    <name evidence="2" type="ORF">FSB_LOCUS29239</name>
</gene>
<feature type="transmembrane region" description="Helical" evidence="1">
    <location>
        <begin position="7"/>
        <end position="28"/>
    </location>
</feature>